<dbReference type="EC" id="3.4.-.-" evidence="14"/>
<dbReference type="SUPFAM" id="SSF53187">
    <property type="entry name" value="Zn-dependent exopeptidases"/>
    <property type="match status" value="1"/>
</dbReference>
<evidence type="ECO:0000256" key="12">
    <source>
        <dbReference type="ARBA" id="ARBA00023136"/>
    </source>
</evidence>
<dbReference type="GO" id="GO:0046872">
    <property type="term" value="F:metal ion binding"/>
    <property type="evidence" value="ECO:0007669"/>
    <property type="project" value="UniProtKB-KW"/>
</dbReference>
<reference evidence="18 19" key="1">
    <citation type="journal article" date="2018" name="New Phytol.">
        <title>Phylogenomics of Endogonaceae and evolution of mycorrhizas within Mucoromycota.</title>
        <authorList>
            <person name="Chang Y."/>
            <person name="Desiro A."/>
            <person name="Na H."/>
            <person name="Sandor L."/>
            <person name="Lipzen A."/>
            <person name="Clum A."/>
            <person name="Barry K."/>
            <person name="Grigoriev I.V."/>
            <person name="Martin F.M."/>
            <person name="Stajich J.E."/>
            <person name="Smith M.E."/>
            <person name="Bonito G."/>
            <person name="Spatafora J.W."/>
        </authorList>
    </citation>
    <scope>NUCLEOTIDE SEQUENCE [LARGE SCALE GENOMIC DNA]</scope>
    <source>
        <strain evidence="18 19">AD002</strain>
    </source>
</reference>
<evidence type="ECO:0000256" key="6">
    <source>
        <dbReference type="ARBA" id="ARBA00022723"/>
    </source>
</evidence>
<proteinExistence type="inferred from homology"/>
<evidence type="ECO:0000256" key="7">
    <source>
        <dbReference type="ARBA" id="ARBA00022801"/>
    </source>
</evidence>
<keyword evidence="8" id="KW-0256">Endoplasmic reticulum</keyword>
<evidence type="ECO:0000256" key="13">
    <source>
        <dbReference type="ARBA" id="ARBA00023180"/>
    </source>
</evidence>
<dbReference type="GO" id="GO:0006508">
    <property type="term" value="P:proteolysis"/>
    <property type="evidence" value="ECO:0007669"/>
    <property type="project" value="UniProtKB-KW"/>
</dbReference>
<keyword evidence="7 14" id="KW-0378">Hydrolase</keyword>
<dbReference type="AlphaFoldDB" id="A0A433Q2G2"/>
<dbReference type="PANTHER" id="PTHR12147">
    <property type="entry name" value="METALLOPEPTIDASE M28 FAMILY MEMBER"/>
    <property type="match status" value="1"/>
</dbReference>
<comment type="similarity">
    <text evidence="3 14">Belongs to the peptidase M28 family.</text>
</comment>
<dbReference type="GO" id="GO:0008235">
    <property type="term" value="F:metalloexopeptidase activity"/>
    <property type="evidence" value="ECO:0007669"/>
    <property type="project" value="InterPro"/>
</dbReference>
<keyword evidence="4 14" id="KW-0645">Protease</keyword>
<comment type="cofactor">
    <cofactor evidence="1">
        <name>Zn(2+)</name>
        <dbReference type="ChEBI" id="CHEBI:29105"/>
    </cofactor>
</comment>
<feature type="domain" description="Peptidase M28" evidence="16">
    <location>
        <begin position="7"/>
        <end position="207"/>
    </location>
</feature>
<evidence type="ECO:0000256" key="2">
    <source>
        <dbReference type="ARBA" id="ARBA00004477"/>
    </source>
</evidence>
<evidence type="ECO:0000256" key="14">
    <source>
        <dbReference type="RuleBase" id="RU361240"/>
    </source>
</evidence>
<feature type="transmembrane region" description="Helical" evidence="15">
    <location>
        <begin position="284"/>
        <end position="310"/>
    </location>
</feature>
<protein>
    <recommendedName>
        <fullName evidence="14">Peptide hydrolase</fullName>
        <ecNumber evidence="14">3.4.-.-</ecNumber>
    </recommendedName>
</protein>
<dbReference type="Gene3D" id="3.40.630.10">
    <property type="entry name" value="Zn peptidases"/>
    <property type="match status" value="1"/>
</dbReference>
<keyword evidence="5 15" id="KW-0812">Transmembrane</keyword>
<dbReference type="FunFam" id="3.40.630.10:FF:000008">
    <property type="entry name" value="Endoplasmic reticulum metallopeptidase 1"/>
    <property type="match status" value="1"/>
</dbReference>
<feature type="transmembrane region" description="Helical" evidence="15">
    <location>
        <begin position="483"/>
        <end position="504"/>
    </location>
</feature>
<feature type="transmembrane region" description="Helical" evidence="15">
    <location>
        <begin position="322"/>
        <end position="346"/>
    </location>
</feature>
<name>A0A433Q2G2_9FUNG</name>
<keyword evidence="13" id="KW-0325">Glycoprotein</keyword>
<dbReference type="InterPro" id="IPR053974">
    <property type="entry name" value="ERMP1_1-A_TM"/>
</dbReference>
<feature type="transmembrane region" description="Helical" evidence="15">
    <location>
        <begin position="456"/>
        <end position="476"/>
    </location>
</feature>
<dbReference type="Proteomes" id="UP000274822">
    <property type="component" value="Unassembled WGS sequence"/>
</dbReference>
<comment type="subcellular location">
    <subcellularLocation>
        <location evidence="2">Endoplasmic reticulum membrane</location>
        <topology evidence="2">Multi-pass membrane protein</topology>
    </subcellularLocation>
</comment>
<evidence type="ECO:0000259" key="16">
    <source>
        <dbReference type="Pfam" id="PF04389"/>
    </source>
</evidence>
<sequence length="765" mass="84423">MYTNVTNVIVRLTCPGGADNSCSRNSILLNSHFDTTLASPGAADDAAGIAVMLEAIRVLSLEGWEERRNGVVFLFNGAEETLQDATHAFITNHELKDSIRAVINLEACGTTGREILFQANSREMIEAYKRVPYPHGTVMVRDLANDVFRTGLVLSDTDFRQFVHYGNLTGLDMALYKNSYLYHTHLDQPGNMEPGALQHMGENTLALIEYLTNEGDLERLEVASDVVYWEVFGLKFIVYSWSTAYNLQQATVVLSLLFFTYIIRKSILTTPYRSLSTTLTAYGISTISVLLSFFSAILVSNLTAFVLVQVLDRPMVWYSREWYGLLVYGPAALAGLLGMQLLMASIPFLPRHPDPEHGTFVSVALLFTILTALVTEVGLASSFVLWIYTVVLTSVAVLNEFVLVPTTSSKRGVSSWAYTVSMTTLGLLYTDMGLALIDLFVPLTGRMGVDAPVDHIVAVIVGMMVFMAAPNLLAFANGIERKALAKCVVGLLVMQAVIVVVAAVTGGTDGGVLFPFDNMHPKRAFVQHLKNLTSGEAHLYIAQADHGPFFDQVIHKLEDAFGVLAEHRALTHFVSDWDSIYPFSHYLGSYRLDMGPFIRAHTRETTVAGPGSSIISHYPGPIPTVSAYNARYDPVTHTRTLSILCSYDSYTWTVLAFDAHVLSWSIGDSLPLDHETRYVVRHVGGYGSNGMRLDLTVQVPEELRGAKAEAWRLKIEFTALESESFGAKGEEREVGGVRVLRRVEEVLPKWVSTTWLGSVVGVWDL</sequence>
<keyword evidence="6 14" id="KW-0479">Metal-binding</keyword>
<evidence type="ECO:0000259" key="17">
    <source>
        <dbReference type="Pfam" id="PF22249"/>
    </source>
</evidence>
<keyword evidence="9 14" id="KW-0862">Zinc</keyword>
<dbReference type="InterPro" id="IPR045175">
    <property type="entry name" value="M28_fam"/>
</dbReference>
<keyword evidence="12 15" id="KW-0472">Membrane</keyword>
<dbReference type="PANTHER" id="PTHR12147:SF22">
    <property type="entry name" value="ENDOPLASMIC RETICULUM METALLOPEPTIDASE 1"/>
    <property type="match status" value="1"/>
</dbReference>
<accession>A0A433Q2G2</accession>
<evidence type="ECO:0000256" key="10">
    <source>
        <dbReference type="ARBA" id="ARBA00022989"/>
    </source>
</evidence>
<dbReference type="Pfam" id="PF04389">
    <property type="entry name" value="Peptidase_M28"/>
    <property type="match status" value="1"/>
</dbReference>
<evidence type="ECO:0000256" key="15">
    <source>
        <dbReference type="SAM" id="Phobius"/>
    </source>
</evidence>
<comment type="caution">
    <text evidence="18">The sequence shown here is derived from an EMBL/GenBank/DDBJ whole genome shotgun (WGS) entry which is preliminary data.</text>
</comment>
<evidence type="ECO:0000256" key="1">
    <source>
        <dbReference type="ARBA" id="ARBA00001947"/>
    </source>
</evidence>
<feature type="transmembrane region" description="Helical" evidence="15">
    <location>
        <begin position="358"/>
        <end position="379"/>
    </location>
</feature>
<evidence type="ECO:0000256" key="11">
    <source>
        <dbReference type="ARBA" id="ARBA00023049"/>
    </source>
</evidence>
<feature type="transmembrane region" description="Helical" evidence="15">
    <location>
        <begin position="416"/>
        <end position="436"/>
    </location>
</feature>
<dbReference type="GO" id="GO:0005789">
    <property type="term" value="C:endoplasmic reticulum membrane"/>
    <property type="evidence" value="ECO:0007669"/>
    <property type="project" value="UniProtKB-SubCell"/>
</dbReference>
<keyword evidence="11" id="KW-0482">Metalloprotease</keyword>
<dbReference type="Pfam" id="PF22249">
    <property type="entry name" value="ERMP1-TM"/>
    <property type="match status" value="1"/>
</dbReference>
<evidence type="ECO:0000256" key="8">
    <source>
        <dbReference type="ARBA" id="ARBA00022824"/>
    </source>
</evidence>
<evidence type="ECO:0000256" key="5">
    <source>
        <dbReference type="ARBA" id="ARBA00022692"/>
    </source>
</evidence>
<evidence type="ECO:0000256" key="9">
    <source>
        <dbReference type="ARBA" id="ARBA00022833"/>
    </source>
</evidence>
<keyword evidence="10 15" id="KW-1133">Transmembrane helix</keyword>
<organism evidence="18 19">
    <name type="scientific">Jimgerdemannia flammicorona</name>
    <dbReference type="NCBI Taxonomy" id="994334"/>
    <lineage>
        <taxon>Eukaryota</taxon>
        <taxon>Fungi</taxon>
        <taxon>Fungi incertae sedis</taxon>
        <taxon>Mucoromycota</taxon>
        <taxon>Mucoromycotina</taxon>
        <taxon>Endogonomycetes</taxon>
        <taxon>Endogonales</taxon>
        <taxon>Endogonaceae</taxon>
        <taxon>Jimgerdemannia</taxon>
    </lineage>
</organism>
<feature type="domain" description="Endoplasmic reticulum metallopeptidase 1/1-A TM" evidence="17">
    <location>
        <begin position="285"/>
        <end position="500"/>
    </location>
</feature>
<evidence type="ECO:0000256" key="3">
    <source>
        <dbReference type="ARBA" id="ARBA00010918"/>
    </source>
</evidence>
<dbReference type="InterPro" id="IPR007484">
    <property type="entry name" value="Peptidase_M28"/>
</dbReference>
<gene>
    <name evidence="18" type="ORF">BC938DRAFT_474330</name>
</gene>
<evidence type="ECO:0000313" key="19">
    <source>
        <dbReference type="Proteomes" id="UP000274822"/>
    </source>
</evidence>
<feature type="transmembrane region" description="Helical" evidence="15">
    <location>
        <begin position="245"/>
        <end position="263"/>
    </location>
</feature>
<dbReference type="EMBL" id="RBNJ01017813">
    <property type="protein sequence ID" value="RUS23966.1"/>
    <property type="molecule type" value="Genomic_DNA"/>
</dbReference>
<keyword evidence="19" id="KW-1185">Reference proteome</keyword>
<feature type="transmembrane region" description="Helical" evidence="15">
    <location>
        <begin position="385"/>
        <end position="404"/>
    </location>
</feature>
<evidence type="ECO:0000313" key="18">
    <source>
        <dbReference type="EMBL" id="RUS23966.1"/>
    </source>
</evidence>
<evidence type="ECO:0000256" key="4">
    <source>
        <dbReference type="ARBA" id="ARBA00022670"/>
    </source>
</evidence>